<proteinExistence type="predicted"/>
<protein>
    <submittedName>
        <fullName evidence="2">Protein FAM135B</fullName>
    </submittedName>
</protein>
<organism evidence="2 3">
    <name type="scientific">Galemys pyrenaicus</name>
    <name type="common">Iberian desman</name>
    <name type="synonym">Pyrenean desman</name>
    <dbReference type="NCBI Taxonomy" id="202257"/>
    <lineage>
        <taxon>Eukaryota</taxon>
        <taxon>Metazoa</taxon>
        <taxon>Chordata</taxon>
        <taxon>Craniata</taxon>
        <taxon>Vertebrata</taxon>
        <taxon>Euteleostomi</taxon>
        <taxon>Mammalia</taxon>
        <taxon>Eutheria</taxon>
        <taxon>Laurasiatheria</taxon>
        <taxon>Eulipotyphla</taxon>
        <taxon>Talpidae</taxon>
        <taxon>Galemys</taxon>
    </lineage>
</organism>
<gene>
    <name evidence="2" type="ORF">J0S82_019251</name>
</gene>
<sequence length="218" mass="22508">MLLKRWGCAGEDSGALSSVCGGLPARHRREVTLTSCVSGVSSQHLPCDGSRSRARAGRRRVDPVCGGQAGGALLPCSGRPTAGARGAGGACGEHRALPREQALAAELGGQRPGRARGAARCGPGLGGAPARKGQRGPWDSGVAGSLRAPLQTLSSAEKMAERISKDLAWLTSHLTALWTQFLDTVTLRSPVATYLAQEHHTLRVSLRPAAPQAAVLTA</sequence>
<dbReference type="EMBL" id="JAGFMF010011709">
    <property type="protein sequence ID" value="KAG8515474.1"/>
    <property type="molecule type" value="Genomic_DNA"/>
</dbReference>
<reference evidence="2" key="1">
    <citation type="journal article" date="2021" name="Evol. Appl.">
        <title>The genome of the Pyrenean desman and the effects of bottlenecks and inbreeding on the genomic landscape of an endangered species.</title>
        <authorList>
            <person name="Escoda L."/>
            <person name="Castresana J."/>
        </authorList>
    </citation>
    <scope>NUCLEOTIDE SEQUENCE</scope>
    <source>
        <strain evidence="2">IBE-C5619</strain>
    </source>
</reference>
<comment type="caution">
    <text evidence="2">The sequence shown here is derived from an EMBL/GenBank/DDBJ whole genome shotgun (WGS) entry which is preliminary data.</text>
</comment>
<feature type="region of interest" description="Disordered" evidence="1">
    <location>
        <begin position="108"/>
        <end position="141"/>
    </location>
</feature>
<evidence type="ECO:0000313" key="3">
    <source>
        <dbReference type="Proteomes" id="UP000700334"/>
    </source>
</evidence>
<evidence type="ECO:0000313" key="2">
    <source>
        <dbReference type="EMBL" id="KAG8515474.1"/>
    </source>
</evidence>
<evidence type="ECO:0000256" key="1">
    <source>
        <dbReference type="SAM" id="MobiDB-lite"/>
    </source>
</evidence>
<accession>A0A8J6A4V2</accession>
<dbReference type="AlphaFoldDB" id="A0A8J6A4V2"/>
<keyword evidence="3" id="KW-1185">Reference proteome</keyword>
<name>A0A8J6A4V2_GALPY</name>
<dbReference type="Proteomes" id="UP000700334">
    <property type="component" value="Unassembled WGS sequence"/>
</dbReference>